<evidence type="ECO:0000256" key="1">
    <source>
        <dbReference type="SAM" id="MobiDB-lite"/>
    </source>
</evidence>
<evidence type="ECO:0000313" key="3">
    <source>
        <dbReference type="Proteomes" id="UP000765507"/>
    </source>
</evidence>
<dbReference type="Gene3D" id="3.50.50.60">
    <property type="entry name" value="FAD/NAD(P)-binding domain"/>
    <property type="match status" value="1"/>
</dbReference>
<dbReference type="Proteomes" id="UP000765507">
    <property type="component" value="Unassembled WGS sequence"/>
</dbReference>
<dbReference type="EMBL" id="JAHGAV010001752">
    <property type="protein sequence ID" value="KAG6921731.1"/>
    <property type="molecule type" value="Genomic_DNA"/>
</dbReference>
<feature type="non-terminal residue" evidence="2">
    <location>
        <position position="1"/>
    </location>
</feature>
<feature type="non-terminal residue" evidence="2">
    <location>
        <position position="55"/>
    </location>
</feature>
<dbReference type="InterPro" id="IPR036188">
    <property type="entry name" value="FAD/NAD-bd_sf"/>
</dbReference>
<organism evidence="2 3">
    <name type="scientific">Chelydra serpentina</name>
    <name type="common">Snapping turtle</name>
    <name type="synonym">Testudo serpentina</name>
    <dbReference type="NCBI Taxonomy" id="8475"/>
    <lineage>
        <taxon>Eukaryota</taxon>
        <taxon>Metazoa</taxon>
        <taxon>Chordata</taxon>
        <taxon>Craniata</taxon>
        <taxon>Vertebrata</taxon>
        <taxon>Euteleostomi</taxon>
        <taxon>Archelosauria</taxon>
        <taxon>Testudinata</taxon>
        <taxon>Testudines</taxon>
        <taxon>Cryptodira</taxon>
        <taxon>Durocryptodira</taxon>
        <taxon>Americhelydia</taxon>
        <taxon>Chelydroidea</taxon>
        <taxon>Chelydridae</taxon>
        <taxon>Chelydra</taxon>
    </lineage>
</organism>
<gene>
    <name evidence="2" type="ORF">G0U57_005540</name>
</gene>
<comment type="caution">
    <text evidence="2">The sequence shown here is derived from an EMBL/GenBank/DDBJ whole genome shotgun (WGS) entry which is preliminary data.</text>
</comment>
<evidence type="ECO:0000313" key="2">
    <source>
        <dbReference type="EMBL" id="KAG6921731.1"/>
    </source>
</evidence>
<feature type="region of interest" description="Disordered" evidence="1">
    <location>
        <begin position="1"/>
        <end position="25"/>
    </location>
</feature>
<reference evidence="2 3" key="1">
    <citation type="journal article" date="2020" name="G3 (Bethesda)">
        <title>Draft Genome of the Common Snapping Turtle, Chelydra serpentina, a Model for Phenotypic Plasticity in Reptiles.</title>
        <authorList>
            <person name="Das D."/>
            <person name="Singh S.K."/>
            <person name="Bierstedt J."/>
            <person name="Erickson A."/>
            <person name="Galli G.L.J."/>
            <person name="Crossley D.A. 2nd"/>
            <person name="Rhen T."/>
        </authorList>
    </citation>
    <scope>NUCLEOTIDE SEQUENCE [LARGE SCALE GENOMIC DNA]</scope>
    <source>
        <strain evidence="2">KW</strain>
    </source>
</reference>
<protein>
    <submittedName>
        <fullName evidence="2">Uncharacterized protein</fullName>
    </submittedName>
</protein>
<sequence length="55" mass="5748">GGHNGATHSSSGEASAGDGGEPVSWIRTNLPKEVMAFPDFPFDPSLPSFLHHSDV</sequence>
<dbReference type="AlphaFoldDB" id="A0A8T1RYN8"/>
<proteinExistence type="predicted"/>
<name>A0A8T1RYN8_CHESE</name>
<accession>A0A8T1RYN8</accession>
<keyword evidence="3" id="KW-1185">Reference proteome</keyword>